<proteinExistence type="predicted"/>
<dbReference type="InterPro" id="IPR011701">
    <property type="entry name" value="MFS"/>
</dbReference>
<accession>A0ABS2PV15</accession>
<dbReference type="SUPFAM" id="SSF103473">
    <property type="entry name" value="MFS general substrate transporter"/>
    <property type="match status" value="1"/>
</dbReference>
<evidence type="ECO:0000313" key="8">
    <source>
        <dbReference type="EMBL" id="MBM7643555.1"/>
    </source>
</evidence>
<feature type="transmembrane region" description="Helical" evidence="7">
    <location>
        <begin position="159"/>
        <end position="181"/>
    </location>
</feature>
<dbReference type="InterPro" id="IPR036259">
    <property type="entry name" value="MFS_trans_sf"/>
</dbReference>
<feature type="transmembrane region" description="Helical" evidence="7">
    <location>
        <begin position="296"/>
        <end position="317"/>
    </location>
</feature>
<dbReference type="Gene3D" id="1.20.1250.20">
    <property type="entry name" value="MFS general substrate transporter like domains"/>
    <property type="match status" value="1"/>
</dbReference>
<protein>
    <submittedName>
        <fullName evidence="8">MFS family permease</fullName>
    </submittedName>
</protein>
<reference evidence="8 9" key="1">
    <citation type="submission" date="2021-01" db="EMBL/GenBank/DDBJ databases">
        <title>Genomic Encyclopedia of Type Strains, Phase IV (KMG-IV): sequencing the most valuable type-strain genomes for metagenomic binning, comparative biology and taxonomic classification.</title>
        <authorList>
            <person name="Goeker M."/>
        </authorList>
    </citation>
    <scope>NUCLEOTIDE SEQUENCE [LARGE SCALE GENOMIC DNA]</scope>
    <source>
        <strain evidence="8 9">DSM 27382</strain>
    </source>
</reference>
<dbReference type="Proteomes" id="UP000697472">
    <property type="component" value="Unassembled WGS sequence"/>
</dbReference>
<feature type="transmembrane region" description="Helical" evidence="7">
    <location>
        <begin position="329"/>
        <end position="352"/>
    </location>
</feature>
<keyword evidence="5 7" id="KW-1133">Transmembrane helix</keyword>
<feature type="transmembrane region" description="Helical" evidence="7">
    <location>
        <begin position="358"/>
        <end position="380"/>
    </location>
</feature>
<name>A0ABS2PV15_9STRE</name>
<sequence length="386" mass="43407">MMLNSNAKIIFLNRFLSLIIEYGYAIALSIIFSKISVDYVLGLWLAKFMGGLLANIGHTFLVKITNKKYVLIGIELLKACCLALIYIWMESIFVFALIVLTEVLTTYFNSLLSSVISLIVTKENLRRFNSIYTMIGSASYFLAPMIVGIWSVLDLGGLFLIYSLLTVLATLMLFRLDALIIKNDNDIEPLNEKHFGVINKKTIIINMVVITLLLQSVGVLYDAYEVIFLTQNVGISSQAYSFSLSFLAIVFLVTSAILSLKKWANYSPIKGYILGTLIYAGYLVIFPLVPNLLGVLISYIFLAIGQTILGISQSVYLQERMEPHELNSLYLKMEVFNDILTGSIVFFSGMLVKISIQISLIYMIYAFIMLIIALGIYFTMKKQIVK</sequence>
<dbReference type="PANTHER" id="PTHR43266">
    <property type="entry name" value="MACROLIDE-EFFLUX PROTEIN"/>
    <property type="match status" value="1"/>
</dbReference>
<keyword evidence="3" id="KW-1003">Cell membrane</keyword>
<comment type="caution">
    <text evidence="8">The sequence shown here is derived from an EMBL/GenBank/DDBJ whole genome shotgun (WGS) entry which is preliminary data.</text>
</comment>
<keyword evidence="6 7" id="KW-0472">Membrane</keyword>
<dbReference type="RefSeq" id="WP_239548946.1">
    <property type="nucleotide sequence ID" value="NZ_JAFBEH010000052.1"/>
</dbReference>
<feature type="transmembrane region" description="Helical" evidence="7">
    <location>
        <begin position="39"/>
        <end position="62"/>
    </location>
</feature>
<feature type="transmembrane region" description="Helical" evidence="7">
    <location>
        <begin position="272"/>
        <end position="290"/>
    </location>
</feature>
<evidence type="ECO:0000256" key="1">
    <source>
        <dbReference type="ARBA" id="ARBA00004651"/>
    </source>
</evidence>
<evidence type="ECO:0000256" key="7">
    <source>
        <dbReference type="SAM" id="Phobius"/>
    </source>
</evidence>
<evidence type="ECO:0000256" key="4">
    <source>
        <dbReference type="ARBA" id="ARBA00022692"/>
    </source>
</evidence>
<evidence type="ECO:0000256" key="5">
    <source>
        <dbReference type="ARBA" id="ARBA00022989"/>
    </source>
</evidence>
<comment type="subcellular location">
    <subcellularLocation>
        <location evidence="1">Cell membrane</location>
        <topology evidence="1">Multi-pass membrane protein</topology>
    </subcellularLocation>
</comment>
<dbReference type="EMBL" id="JAFBEH010000052">
    <property type="protein sequence ID" value="MBM7643555.1"/>
    <property type="molecule type" value="Genomic_DNA"/>
</dbReference>
<feature type="transmembrane region" description="Helical" evidence="7">
    <location>
        <begin position="202"/>
        <end position="221"/>
    </location>
</feature>
<keyword evidence="2" id="KW-0813">Transport</keyword>
<feature type="transmembrane region" description="Helical" evidence="7">
    <location>
        <begin position="131"/>
        <end position="153"/>
    </location>
</feature>
<dbReference type="Pfam" id="PF07690">
    <property type="entry name" value="MFS_1"/>
    <property type="match status" value="1"/>
</dbReference>
<feature type="transmembrane region" description="Helical" evidence="7">
    <location>
        <begin position="95"/>
        <end position="119"/>
    </location>
</feature>
<keyword evidence="4 7" id="KW-0812">Transmembrane</keyword>
<evidence type="ECO:0000313" key="9">
    <source>
        <dbReference type="Proteomes" id="UP000697472"/>
    </source>
</evidence>
<gene>
    <name evidence="8" type="ORF">JOC28_001866</name>
</gene>
<evidence type="ECO:0000256" key="2">
    <source>
        <dbReference type="ARBA" id="ARBA00022448"/>
    </source>
</evidence>
<evidence type="ECO:0000256" key="6">
    <source>
        <dbReference type="ARBA" id="ARBA00023136"/>
    </source>
</evidence>
<organism evidence="8 9">
    <name type="scientific">Streptococcus loxodontisalivarius</name>
    <dbReference type="NCBI Taxonomy" id="1349415"/>
    <lineage>
        <taxon>Bacteria</taxon>
        <taxon>Bacillati</taxon>
        <taxon>Bacillota</taxon>
        <taxon>Bacilli</taxon>
        <taxon>Lactobacillales</taxon>
        <taxon>Streptococcaceae</taxon>
        <taxon>Streptococcus</taxon>
    </lineage>
</organism>
<keyword evidence="9" id="KW-1185">Reference proteome</keyword>
<feature type="transmembrane region" description="Helical" evidence="7">
    <location>
        <begin position="241"/>
        <end position="260"/>
    </location>
</feature>
<evidence type="ECO:0000256" key="3">
    <source>
        <dbReference type="ARBA" id="ARBA00022475"/>
    </source>
</evidence>
<dbReference type="PANTHER" id="PTHR43266:SF2">
    <property type="entry name" value="MAJOR FACILITATOR SUPERFAMILY (MFS) PROFILE DOMAIN-CONTAINING PROTEIN"/>
    <property type="match status" value="1"/>
</dbReference>
<feature type="transmembrane region" description="Helical" evidence="7">
    <location>
        <begin position="12"/>
        <end position="33"/>
    </location>
</feature>
<feature type="transmembrane region" description="Helical" evidence="7">
    <location>
        <begin position="69"/>
        <end position="89"/>
    </location>
</feature>